<evidence type="ECO:0000259" key="3">
    <source>
        <dbReference type="PROSITE" id="PS50042"/>
    </source>
</evidence>
<dbReference type="InterPro" id="IPR000595">
    <property type="entry name" value="cNMP-bd_dom"/>
</dbReference>
<dbReference type="SMART" id="SM00116">
    <property type="entry name" value="CBS"/>
    <property type="match status" value="2"/>
</dbReference>
<dbReference type="InterPro" id="IPR051257">
    <property type="entry name" value="Diverse_CBS-Domain"/>
</dbReference>
<feature type="domain" description="Cyclic nucleotide-binding" evidence="3">
    <location>
        <begin position="15"/>
        <end position="114"/>
    </location>
</feature>
<dbReference type="Pfam" id="PF00027">
    <property type="entry name" value="cNMP_binding"/>
    <property type="match status" value="1"/>
</dbReference>
<dbReference type="GO" id="GO:0008773">
    <property type="term" value="F:[protein-PII] uridylyltransferase activity"/>
    <property type="evidence" value="ECO:0007669"/>
    <property type="project" value="InterPro"/>
</dbReference>
<dbReference type="SUPFAM" id="SSF54631">
    <property type="entry name" value="CBS-domain pair"/>
    <property type="match status" value="1"/>
</dbReference>
<reference evidence="5 6" key="1">
    <citation type="submission" date="2019-05" db="EMBL/GenBank/DDBJ databases">
        <title>Pseudorhodobacter turbinis sp. nov., isolated from the gut of the Korean turban shell.</title>
        <authorList>
            <person name="Jeong Y.-S."/>
            <person name="Kang W.-R."/>
            <person name="Bae J.-W."/>
        </authorList>
    </citation>
    <scope>NUCLEOTIDE SEQUENCE [LARGE SCALE GENOMIC DNA]</scope>
    <source>
        <strain evidence="5 6">S12M18</strain>
    </source>
</reference>
<evidence type="ECO:0000256" key="1">
    <source>
        <dbReference type="ARBA" id="ARBA00023122"/>
    </source>
</evidence>
<feature type="domain" description="CBS" evidence="4">
    <location>
        <begin position="146"/>
        <end position="206"/>
    </location>
</feature>
<dbReference type="KEGG" id="pseb:EOK75_05130"/>
<dbReference type="CDD" id="cd05401">
    <property type="entry name" value="NT_GlnE_GlnD_like"/>
    <property type="match status" value="1"/>
</dbReference>
<dbReference type="AlphaFoldDB" id="A0A4P8EDY0"/>
<evidence type="ECO:0000259" key="4">
    <source>
        <dbReference type="PROSITE" id="PS51371"/>
    </source>
</evidence>
<dbReference type="EMBL" id="CP039964">
    <property type="protein sequence ID" value="QCO55210.1"/>
    <property type="molecule type" value="Genomic_DNA"/>
</dbReference>
<dbReference type="Pfam" id="PF00571">
    <property type="entry name" value="CBS"/>
    <property type="match status" value="2"/>
</dbReference>
<sequence>MTQSAIISFLETVHPYDTLSKDDLVQVAGVFDRREFAAGDEIYHIGQPLEGLYLVKRGSIEVLDPSGGLVSLLGPRNSFGERGIMRDGLAVTTARCIEETVTLMLPTTEFKRLIANSPAFARFFSRGRGAEGRGADLTTQKVADLMARKPVWIDPDASIRTAAAKMRDHHVSSLGIVEDGVFQGIVTTRDMTNKVMAIGLDPNSPVAGIMTRDPVTLTPDDLGSDILHIMLERRIGHLPVVEGTQLVGMVTQTDLTRFQAVSSASLVRDAAMAETVAEMAEVTGRIPALLAQLVGSKSPHEVVTRLITDIADTVTRRLLALAEVTLGPPPVPYLWLACGSQGRQEQTGVSDQDNCLMLDDAATPDDMPYFAALAKFVSDGLDAAGYFYCPGDMMATNPQWCQPVSVWRGYFHQWVSRPDPKAQMLASVMFDLRPIGGAVSLFRDLQDETLEMAAKNSIFVAHMIANSLTHSPPLGLLRGFATIRSGEFKNHIDLKHSGVVPVTDLGRVYALIGKGVAVNTRARLLAAEEAGVISTSGARDLVEAYDMIAEIRLENQARLIRSGRKPDNFMAPSDLSDFERSHLRDAFVVVRTMQSAIGQARGARR</sequence>
<dbReference type="Pfam" id="PF10335">
    <property type="entry name" value="DUF294_C"/>
    <property type="match status" value="1"/>
</dbReference>
<dbReference type="Pfam" id="PF03445">
    <property type="entry name" value="DUF294"/>
    <property type="match status" value="1"/>
</dbReference>
<evidence type="ECO:0000313" key="5">
    <source>
        <dbReference type="EMBL" id="QCO55210.1"/>
    </source>
</evidence>
<dbReference type="Gene3D" id="2.60.120.10">
    <property type="entry name" value="Jelly Rolls"/>
    <property type="match status" value="1"/>
</dbReference>
<dbReference type="PANTHER" id="PTHR43080:SF2">
    <property type="entry name" value="CBS DOMAIN-CONTAINING PROTEIN"/>
    <property type="match status" value="1"/>
</dbReference>
<dbReference type="PANTHER" id="PTHR43080">
    <property type="entry name" value="CBS DOMAIN-CONTAINING PROTEIN CBSX3, MITOCHONDRIAL"/>
    <property type="match status" value="1"/>
</dbReference>
<protein>
    <submittedName>
        <fullName evidence="5">Cyclic nucleotide-binding/CBS domain-containing protein</fullName>
    </submittedName>
</protein>
<dbReference type="Gene3D" id="3.10.580.10">
    <property type="entry name" value="CBS-domain"/>
    <property type="match status" value="1"/>
</dbReference>
<evidence type="ECO:0000313" key="6">
    <source>
        <dbReference type="Proteomes" id="UP000298631"/>
    </source>
</evidence>
<dbReference type="InterPro" id="IPR005105">
    <property type="entry name" value="GlnD_Uridyltrans_N"/>
</dbReference>
<evidence type="ECO:0000256" key="2">
    <source>
        <dbReference type="PROSITE-ProRule" id="PRU00703"/>
    </source>
</evidence>
<dbReference type="Proteomes" id="UP000298631">
    <property type="component" value="Chromosome"/>
</dbReference>
<dbReference type="SUPFAM" id="SSF51206">
    <property type="entry name" value="cAMP-binding domain-like"/>
    <property type="match status" value="1"/>
</dbReference>
<feature type="domain" description="CBS" evidence="4">
    <location>
        <begin position="210"/>
        <end position="266"/>
    </location>
</feature>
<dbReference type="InterPro" id="IPR046342">
    <property type="entry name" value="CBS_dom_sf"/>
</dbReference>
<dbReference type="OrthoDB" id="9808528at2"/>
<keyword evidence="6" id="KW-1185">Reference proteome</keyword>
<accession>A0A4P8EDY0</accession>
<keyword evidence="1 2" id="KW-0129">CBS domain</keyword>
<name>A0A4P8EDY0_9RHOB</name>
<organism evidence="5 6">
    <name type="scientific">Pseudorhodobacter turbinis</name>
    <dbReference type="NCBI Taxonomy" id="2500533"/>
    <lineage>
        <taxon>Bacteria</taxon>
        <taxon>Pseudomonadati</taxon>
        <taxon>Pseudomonadota</taxon>
        <taxon>Alphaproteobacteria</taxon>
        <taxon>Rhodobacterales</taxon>
        <taxon>Paracoccaceae</taxon>
        <taxon>Pseudorhodobacter</taxon>
    </lineage>
</organism>
<dbReference type="CDD" id="cd04587">
    <property type="entry name" value="CBS_pair_CAP-ED_NT_Pol-beta-like_DUF294_assoc"/>
    <property type="match status" value="1"/>
</dbReference>
<dbReference type="SMART" id="SM00100">
    <property type="entry name" value="cNMP"/>
    <property type="match status" value="1"/>
</dbReference>
<dbReference type="CDD" id="cd00038">
    <property type="entry name" value="CAP_ED"/>
    <property type="match status" value="1"/>
</dbReference>
<dbReference type="RefSeq" id="WP_137192901.1">
    <property type="nucleotide sequence ID" value="NZ_CP039964.1"/>
</dbReference>
<gene>
    <name evidence="5" type="ORF">EOK75_05130</name>
</gene>
<dbReference type="InterPro" id="IPR000644">
    <property type="entry name" value="CBS_dom"/>
</dbReference>
<dbReference type="InterPro" id="IPR014710">
    <property type="entry name" value="RmlC-like_jellyroll"/>
</dbReference>
<dbReference type="InterPro" id="IPR018490">
    <property type="entry name" value="cNMP-bd_dom_sf"/>
</dbReference>
<proteinExistence type="predicted"/>
<dbReference type="PROSITE" id="PS51371">
    <property type="entry name" value="CBS"/>
    <property type="match status" value="2"/>
</dbReference>
<dbReference type="InterPro" id="IPR018821">
    <property type="entry name" value="DUF294_put_nucleoTrafse_sb-bd"/>
</dbReference>
<dbReference type="PROSITE" id="PS50042">
    <property type="entry name" value="CNMP_BINDING_3"/>
    <property type="match status" value="1"/>
</dbReference>